<evidence type="ECO:0008006" key="7">
    <source>
        <dbReference type="Google" id="ProtNLM"/>
    </source>
</evidence>
<gene>
    <name evidence="5" type="ORF">SCMU_07190</name>
</gene>
<sequence>MRLRPDIHSALCARSDARRGAGAYAVIVALARGRRGRRIRGWLGRHRALSWTAFVAIAVLVTAGVYTLAARPTVGETVQDAGISKIKHVVVIMQENRSFDSYFGTFPGADGIPMKGGVPAVCVPDPAKGTCVAPYYDPADKNSGGPHSAANATADIDGGKMDGFIAQAENASSKCAPNEPACNGAAGTDVMGYHDARDIPNYWAYARDYVLQDRMFEPNASWSLPAHLYMVSEWSAKCSTAGDPASCVNALQGPALPPDFGAGLRNTIIGQCRAGTATSACQKALAAAGISPDVAAQLHTFILQHCTPTETYAECRAAVDKAPLPEGLRQKLLTVAKTIAPPDYAWTDLTYLLYKQNVSWGYYVFNGTEPDCQNDAAMACPPVKQDAKTPGIWNPLPYFDTVKQDGQLGNIQSLTSFYSAAKDGTLPAVSWIDPTDAVSEHPPALVSAGQAYVSGLVNAVMSGPDWGSTAIFLSWDDWGGFYDHVAPPTVDANGYGLRVPGIVISPYAKKGYIDHQTLSHDAYVKFIEDDFLHGARIDPTTDGRPDPRPDVRENAPQLGDLVNDFDFTQPPSRPVILPNATTY</sequence>
<dbReference type="Gene3D" id="3.40.720.10">
    <property type="entry name" value="Alkaline Phosphatase, subunit A"/>
    <property type="match status" value="2"/>
</dbReference>
<keyword evidence="4" id="KW-1133">Transmembrane helix</keyword>
<proteinExistence type="predicted"/>
<protein>
    <recommendedName>
        <fullName evidence="7">Phospholipase C</fullName>
    </recommendedName>
</protein>
<dbReference type="InterPro" id="IPR007312">
    <property type="entry name" value="Phosphoesterase"/>
</dbReference>
<evidence type="ECO:0000313" key="5">
    <source>
        <dbReference type="EMBL" id="BCT74877.1"/>
    </source>
</evidence>
<evidence type="ECO:0000256" key="4">
    <source>
        <dbReference type="SAM" id="Phobius"/>
    </source>
</evidence>
<evidence type="ECO:0000313" key="6">
    <source>
        <dbReference type="Proteomes" id="UP001319861"/>
    </source>
</evidence>
<keyword evidence="6" id="KW-1185">Reference proteome</keyword>
<evidence type="ECO:0000256" key="2">
    <source>
        <dbReference type="ARBA" id="ARBA00023026"/>
    </source>
</evidence>
<feature type="region of interest" description="Disordered" evidence="3">
    <location>
        <begin position="537"/>
        <end position="556"/>
    </location>
</feature>
<keyword evidence="2" id="KW-0843">Virulence</keyword>
<dbReference type="PANTHER" id="PTHR31956">
    <property type="entry name" value="NON-SPECIFIC PHOSPHOLIPASE C4-RELATED"/>
    <property type="match status" value="1"/>
</dbReference>
<dbReference type="Pfam" id="PF04185">
    <property type="entry name" value="Phosphoesterase"/>
    <property type="match status" value="1"/>
</dbReference>
<keyword evidence="4" id="KW-0812">Transmembrane</keyword>
<keyword evidence="1" id="KW-0378">Hydrolase</keyword>
<accession>A0ABM7PS13</accession>
<reference evidence="5 6" key="1">
    <citation type="journal article" date="2021" name="J. Biosci. Bioeng.">
        <title>Identification and characterization of a chc gene cluster responsible for the aromatization pathway of cyclohexanecarboxylate degradation in Sinomonas cyclohexanicum ATCC 51369.</title>
        <authorList>
            <person name="Yamamoto T."/>
            <person name="Hasegawa Y."/>
            <person name="Lau P.C.K."/>
            <person name="Iwaki H."/>
        </authorList>
    </citation>
    <scope>NUCLEOTIDE SEQUENCE [LARGE SCALE GENOMIC DNA]</scope>
    <source>
        <strain evidence="5 6">ATCC 51369</strain>
    </source>
</reference>
<keyword evidence="4" id="KW-0472">Membrane</keyword>
<name>A0ABM7PS13_SINCY</name>
<evidence type="ECO:0000256" key="3">
    <source>
        <dbReference type="SAM" id="MobiDB-lite"/>
    </source>
</evidence>
<dbReference type="EMBL" id="AP024525">
    <property type="protein sequence ID" value="BCT74877.1"/>
    <property type="molecule type" value="Genomic_DNA"/>
</dbReference>
<feature type="transmembrane region" description="Helical" evidence="4">
    <location>
        <begin position="48"/>
        <end position="69"/>
    </location>
</feature>
<dbReference type="PANTHER" id="PTHR31956:SF1">
    <property type="entry name" value="NON-SPECIFIC PHOSPHOLIPASE C1"/>
    <property type="match status" value="1"/>
</dbReference>
<organism evidence="5 6">
    <name type="scientific">Sinomonas cyclohexanicum</name>
    <name type="common">Corynebacterium cyclohexanicum</name>
    <dbReference type="NCBI Taxonomy" id="322009"/>
    <lineage>
        <taxon>Bacteria</taxon>
        <taxon>Bacillati</taxon>
        <taxon>Actinomycetota</taxon>
        <taxon>Actinomycetes</taxon>
        <taxon>Micrococcales</taxon>
        <taxon>Micrococcaceae</taxon>
        <taxon>Sinomonas</taxon>
    </lineage>
</organism>
<dbReference type="CDD" id="cd16013">
    <property type="entry name" value="AcpA"/>
    <property type="match status" value="1"/>
</dbReference>
<feature type="compositionally biased region" description="Basic and acidic residues" evidence="3">
    <location>
        <begin position="537"/>
        <end position="553"/>
    </location>
</feature>
<dbReference type="InterPro" id="IPR017850">
    <property type="entry name" value="Alkaline_phosphatase_core_sf"/>
</dbReference>
<dbReference type="Proteomes" id="UP001319861">
    <property type="component" value="Chromosome"/>
</dbReference>
<evidence type="ECO:0000256" key="1">
    <source>
        <dbReference type="ARBA" id="ARBA00022801"/>
    </source>
</evidence>